<organism evidence="1 2">
    <name type="scientific">Morus notabilis</name>
    <dbReference type="NCBI Taxonomy" id="981085"/>
    <lineage>
        <taxon>Eukaryota</taxon>
        <taxon>Viridiplantae</taxon>
        <taxon>Streptophyta</taxon>
        <taxon>Embryophyta</taxon>
        <taxon>Tracheophyta</taxon>
        <taxon>Spermatophyta</taxon>
        <taxon>Magnoliopsida</taxon>
        <taxon>eudicotyledons</taxon>
        <taxon>Gunneridae</taxon>
        <taxon>Pentapetalae</taxon>
        <taxon>rosids</taxon>
        <taxon>fabids</taxon>
        <taxon>Rosales</taxon>
        <taxon>Moraceae</taxon>
        <taxon>Moreae</taxon>
        <taxon>Morus</taxon>
    </lineage>
</organism>
<sequence>MADRVAWSRSGGLKASSLKASQGRVTTRLNYQFCAHGMLIVSLSGLLLTTQRKDFHPKRQKSEEQPMTAADLQPQEKETYETLALLKTKEREREIFAKKE</sequence>
<protein>
    <submittedName>
        <fullName evidence="1">Uncharacterized protein</fullName>
    </submittedName>
</protein>
<dbReference type="AlphaFoldDB" id="W9SGD9"/>
<dbReference type="EMBL" id="KE346247">
    <property type="protein sequence ID" value="EXC31284.1"/>
    <property type="molecule type" value="Genomic_DNA"/>
</dbReference>
<name>W9SGD9_9ROSA</name>
<dbReference type="Proteomes" id="UP000030645">
    <property type="component" value="Unassembled WGS sequence"/>
</dbReference>
<reference evidence="2" key="1">
    <citation type="submission" date="2013-01" db="EMBL/GenBank/DDBJ databases">
        <title>Draft Genome Sequence of a Mulberry Tree, Morus notabilis C.K. Schneid.</title>
        <authorList>
            <person name="He N."/>
            <person name="Zhao S."/>
        </authorList>
    </citation>
    <scope>NUCLEOTIDE SEQUENCE</scope>
</reference>
<gene>
    <name evidence="1" type="ORF">L484_011363</name>
</gene>
<accession>W9SGD9</accession>
<evidence type="ECO:0000313" key="2">
    <source>
        <dbReference type="Proteomes" id="UP000030645"/>
    </source>
</evidence>
<proteinExistence type="predicted"/>
<keyword evidence="2" id="KW-1185">Reference proteome</keyword>
<evidence type="ECO:0000313" key="1">
    <source>
        <dbReference type="EMBL" id="EXC31284.1"/>
    </source>
</evidence>